<dbReference type="InterPro" id="IPR050129">
    <property type="entry name" value="Zn_alcohol_dh"/>
</dbReference>
<reference evidence="4" key="1">
    <citation type="submission" date="2020-05" db="EMBL/GenBank/DDBJ databases">
        <authorList>
            <person name="Chiriac C."/>
            <person name="Salcher M."/>
            <person name="Ghai R."/>
            <person name="Kavagutti S V."/>
        </authorList>
    </citation>
    <scope>NUCLEOTIDE SEQUENCE</scope>
</reference>
<feature type="domain" description="Alcohol dehydrogenase-like N-terminal" evidence="3">
    <location>
        <begin position="26"/>
        <end position="161"/>
    </location>
</feature>
<organism evidence="4">
    <name type="scientific">freshwater metagenome</name>
    <dbReference type="NCBI Taxonomy" id="449393"/>
    <lineage>
        <taxon>unclassified sequences</taxon>
        <taxon>metagenomes</taxon>
        <taxon>ecological metagenomes</taxon>
    </lineage>
</organism>
<dbReference type="AlphaFoldDB" id="A0A6J6W197"/>
<dbReference type="InterPro" id="IPR013154">
    <property type="entry name" value="ADH-like_N"/>
</dbReference>
<proteinExistence type="predicted"/>
<evidence type="ECO:0000256" key="1">
    <source>
        <dbReference type="ARBA" id="ARBA00023002"/>
    </source>
</evidence>
<dbReference type="InterPro" id="IPR011032">
    <property type="entry name" value="GroES-like_sf"/>
</dbReference>
<accession>A0A6J6W197</accession>
<dbReference type="InterPro" id="IPR013149">
    <property type="entry name" value="ADH-like_C"/>
</dbReference>
<protein>
    <submittedName>
        <fullName evidence="4">Unannotated protein</fullName>
    </submittedName>
</protein>
<dbReference type="SUPFAM" id="SSF51735">
    <property type="entry name" value="NAD(P)-binding Rossmann-fold domains"/>
    <property type="match status" value="1"/>
</dbReference>
<dbReference type="Gene3D" id="3.90.180.10">
    <property type="entry name" value="Medium-chain alcohol dehydrogenases, catalytic domain"/>
    <property type="match status" value="1"/>
</dbReference>
<sequence length="384" mass="42324">MKIRAAVLVAPGRYEVQSFDRPKLEDGALLMRVELSGICGTDKHTYQGETKQYAGTESETDTPFPIIQGHENVGIIEELTPAIEESGDFYQAPVKVGDRIVMCPDMICGKCFYCTHIQGYTWCSKSQCYGNSFTSAQWPHLLGGWAEYMYFKPGTFFYKVPENIPPKVAVLAELMACAASLDKLKDFSSYSIEGFTTGDTVVVFGVGPLGLLHLAKLGIMGAGKIICIDKSDYRLDLAKKFGADLTINVDKTTQSERLKLIHSLTGGIGADVVLHMTNRPEPVIEGIEMLRRGGTLLEMGNFADTGEVSISMHRHVLSKNLRLIGLSNHPINAYGPSLKLFDKYAKQYPFADLVTHEYGLDQADEAMNMSMSPQSGKVVINPWL</sequence>
<dbReference type="Pfam" id="PF00107">
    <property type="entry name" value="ADH_zinc_N"/>
    <property type="match status" value="1"/>
</dbReference>
<evidence type="ECO:0000259" key="2">
    <source>
        <dbReference type="Pfam" id="PF00107"/>
    </source>
</evidence>
<evidence type="ECO:0000259" key="3">
    <source>
        <dbReference type="Pfam" id="PF08240"/>
    </source>
</evidence>
<keyword evidence="1" id="KW-0560">Oxidoreductase</keyword>
<gene>
    <name evidence="4" type="ORF">UFOPK2928_00542</name>
</gene>
<dbReference type="CDD" id="cd08231">
    <property type="entry name" value="MDR_TM0436_like"/>
    <property type="match status" value="1"/>
</dbReference>
<dbReference type="Gene3D" id="3.40.50.720">
    <property type="entry name" value="NAD(P)-binding Rossmann-like Domain"/>
    <property type="match status" value="1"/>
</dbReference>
<dbReference type="PANTHER" id="PTHR43401:SF2">
    <property type="entry name" value="L-THREONINE 3-DEHYDROGENASE"/>
    <property type="match status" value="1"/>
</dbReference>
<dbReference type="PANTHER" id="PTHR43401">
    <property type="entry name" value="L-THREONINE 3-DEHYDROGENASE"/>
    <property type="match status" value="1"/>
</dbReference>
<dbReference type="GO" id="GO:0016491">
    <property type="term" value="F:oxidoreductase activity"/>
    <property type="evidence" value="ECO:0007669"/>
    <property type="project" value="UniProtKB-KW"/>
</dbReference>
<name>A0A6J6W197_9ZZZZ</name>
<evidence type="ECO:0000313" key="4">
    <source>
        <dbReference type="EMBL" id="CAB4777454.1"/>
    </source>
</evidence>
<feature type="domain" description="Alcohol dehydrogenase-like C-terminal" evidence="2">
    <location>
        <begin position="208"/>
        <end position="327"/>
    </location>
</feature>
<dbReference type="EMBL" id="CAEZZY010000044">
    <property type="protein sequence ID" value="CAB4777454.1"/>
    <property type="molecule type" value="Genomic_DNA"/>
</dbReference>
<dbReference type="Pfam" id="PF08240">
    <property type="entry name" value="ADH_N"/>
    <property type="match status" value="1"/>
</dbReference>
<dbReference type="InterPro" id="IPR036291">
    <property type="entry name" value="NAD(P)-bd_dom_sf"/>
</dbReference>
<dbReference type="SUPFAM" id="SSF50129">
    <property type="entry name" value="GroES-like"/>
    <property type="match status" value="1"/>
</dbReference>